<dbReference type="Gene3D" id="1.50.10.10">
    <property type="match status" value="1"/>
</dbReference>
<dbReference type="SUPFAM" id="SSF158745">
    <property type="entry name" value="LanC-like"/>
    <property type="match status" value="1"/>
</dbReference>
<dbReference type="InterPro" id="IPR000719">
    <property type="entry name" value="Prot_kinase_dom"/>
</dbReference>
<gene>
    <name evidence="2" type="ORF">GCM10017790_83690</name>
</gene>
<dbReference type="InterPro" id="IPR012341">
    <property type="entry name" value="6hp_glycosidase-like_sf"/>
</dbReference>
<accession>A0ABQ3MB49</accession>
<dbReference type="Pfam" id="PF00069">
    <property type="entry name" value="Pkinase"/>
    <property type="match status" value="1"/>
</dbReference>
<reference evidence="3" key="1">
    <citation type="journal article" date="2019" name="Int. J. Syst. Evol. Microbiol.">
        <title>The Global Catalogue of Microorganisms (GCM) 10K type strain sequencing project: providing services to taxonomists for standard genome sequencing and annotation.</title>
        <authorList>
            <consortium name="The Broad Institute Genomics Platform"/>
            <consortium name="The Broad Institute Genome Sequencing Center for Infectious Disease"/>
            <person name="Wu L."/>
            <person name="Ma J."/>
        </authorList>
    </citation>
    <scope>NUCLEOTIDE SEQUENCE [LARGE SCALE GENOMIC DNA]</scope>
    <source>
        <strain evidence="3">CGMCC 4.7683</strain>
    </source>
</reference>
<dbReference type="EMBL" id="BNAY01000017">
    <property type="protein sequence ID" value="GHH38229.1"/>
    <property type="molecule type" value="Genomic_DNA"/>
</dbReference>
<dbReference type="SMART" id="SM01260">
    <property type="entry name" value="LANC_like"/>
    <property type="match status" value="1"/>
</dbReference>
<organism evidence="2 3">
    <name type="scientific">Amycolatopsis oliviviridis</name>
    <dbReference type="NCBI Taxonomy" id="1471590"/>
    <lineage>
        <taxon>Bacteria</taxon>
        <taxon>Bacillati</taxon>
        <taxon>Actinomycetota</taxon>
        <taxon>Actinomycetes</taxon>
        <taxon>Pseudonocardiales</taxon>
        <taxon>Pseudonocardiaceae</taxon>
        <taxon>Amycolatopsis</taxon>
    </lineage>
</organism>
<dbReference type="GO" id="GO:0004674">
    <property type="term" value="F:protein serine/threonine kinase activity"/>
    <property type="evidence" value="ECO:0007669"/>
    <property type="project" value="UniProtKB-KW"/>
</dbReference>
<dbReference type="InterPro" id="IPR057929">
    <property type="entry name" value="RamC_N"/>
</dbReference>
<dbReference type="InterPro" id="IPR053524">
    <property type="entry name" value="Aerial_hyphae_peptide-synth"/>
</dbReference>
<dbReference type="InterPro" id="IPR007822">
    <property type="entry name" value="LANC-like"/>
</dbReference>
<dbReference type="NCBIfam" id="NF038151">
    <property type="entry name" value="lanthi_synth_III"/>
    <property type="match status" value="1"/>
</dbReference>
<dbReference type="Gene3D" id="1.10.510.10">
    <property type="entry name" value="Transferase(Phosphotransferase) domain 1"/>
    <property type="match status" value="1"/>
</dbReference>
<dbReference type="Pfam" id="PF25816">
    <property type="entry name" value="RamC_N"/>
    <property type="match status" value="1"/>
</dbReference>
<name>A0ABQ3MB49_9PSEU</name>
<dbReference type="SUPFAM" id="SSF56112">
    <property type="entry name" value="Protein kinase-like (PK-like)"/>
    <property type="match status" value="1"/>
</dbReference>
<evidence type="ECO:0000259" key="1">
    <source>
        <dbReference type="PROSITE" id="PS50011"/>
    </source>
</evidence>
<keyword evidence="2" id="KW-0808">Transferase</keyword>
<dbReference type="SMART" id="SM00220">
    <property type="entry name" value="S_TKc"/>
    <property type="match status" value="1"/>
</dbReference>
<dbReference type="RefSeq" id="WP_191260000.1">
    <property type="nucleotide sequence ID" value="NZ_BNAY01000017.1"/>
</dbReference>
<dbReference type="InterPro" id="IPR011009">
    <property type="entry name" value="Kinase-like_dom_sf"/>
</dbReference>
<proteinExistence type="predicted"/>
<protein>
    <submittedName>
        <fullName evidence="2">Serine/threonine protein kinase</fullName>
    </submittedName>
</protein>
<keyword evidence="2" id="KW-0723">Serine/threonine-protein kinase</keyword>
<dbReference type="PROSITE" id="PS50011">
    <property type="entry name" value="PROTEIN_KINASE_DOM"/>
    <property type="match status" value="1"/>
</dbReference>
<dbReference type="InterPro" id="IPR058053">
    <property type="entry name" value="RamC_C"/>
</dbReference>
<evidence type="ECO:0000313" key="3">
    <source>
        <dbReference type="Proteomes" id="UP000635387"/>
    </source>
</evidence>
<comment type="caution">
    <text evidence="2">The sequence shown here is derived from an EMBL/GenBank/DDBJ whole genome shotgun (WGS) entry which is preliminary data.</text>
</comment>
<evidence type="ECO:0000313" key="2">
    <source>
        <dbReference type="EMBL" id="GHH38229.1"/>
    </source>
</evidence>
<dbReference type="Proteomes" id="UP000635387">
    <property type="component" value="Unassembled WGS sequence"/>
</dbReference>
<dbReference type="PRINTS" id="PR01955">
    <property type="entry name" value="LANCFRANKIA"/>
</dbReference>
<feature type="domain" description="Protein kinase" evidence="1">
    <location>
        <begin position="220"/>
        <end position="502"/>
    </location>
</feature>
<dbReference type="CDD" id="cd04791">
    <property type="entry name" value="LanC_SerThrkinase"/>
    <property type="match status" value="1"/>
</dbReference>
<keyword evidence="2" id="KW-0418">Kinase</keyword>
<sequence>MDPRYLEFCPEGTLYYDKPRDRPGDEEFASMAPVPPGWSAGERGPWRVLRPMGAEGPGQGWKIHVSARSADAERALRETYSHCVATGLPFKHLRSADVLLWCNRKYASRGSSGKFITIYPPDESTFESALKLLSVALKGVEGPYVLTDLRYGDGPLYTRYGSFAPQKLDGRLTTDLVRPDGSVVPDSRAPRFDVPDWVTVPAILRPHLAARRRGESGLPYRVTEALHFSNGGGVYRAVRPSDGERIVLKEARPYAGLDARGRDAVERLARERDILGRLAGIEGIPAVHDHFVRGGHHFLALDDMPGIRLDRWLVAHYPLTRPDPAGEQIRTYAERAARIHEQVVRTVGRVHERGIAVGDLHPGNILVDEADNVSLIDFEAASGAHDPDGQALAAPGFRAPAGLRGTAVDEHALDRLRLWLFVPLTPMLEVAPRQTAGWARFVQRRFGTVIAGAETEAASAWPERPGHADWPALRASLVSGIVDSATPERADRLFPGDIRQFSTGGTGLAYGAAGVLWALDVASGGRFPRFEKWLLDAVRREAPHRAGLFEGGHGTACVLWHLGYPDEAAALLATLPPSPEGDQGPGLSDGLAGVGLAELCAGARHGAGSAVEIGRRLASMIGGAAKVPTAGLADGWSGATLFFVRLFEHDGDRRWLEYADRALGVDLDNCVPDKGALRASNSRTGTVLPYLAAGSAGVVLALTALAAHEPDAPSVARLAELLRGCHGEFVAHPGLLHGRAGLILALAAATRNREDTASAASLATHVSALGLHAVSGPGGIRFPGHQLLRLSADLATGGAGVLLALHAAIGDPDVAAIPFLPGLAPVPAGTH</sequence>
<keyword evidence="3" id="KW-1185">Reference proteome</keyword>